<comment type="caution">
    <text evidence="1">The sequence shown here is derived from an EMBL/GenBank/DDBJ whole genome shotgun (WGS) entry which is preliminary data.</text>
</comment>
<sequence length="74" mass="8130">MQHPPRSGWLGLSCHPDVQHVRACFRHAPGDRLDAVDARDADLAGWGGFNKIYPRHVDPSVGVRLVHLVVQGAN</sequence>
<dbReference type="AlphaFoldDB" id="A0A426X801"/>
<gene>
    <name evidence="1" type="ORF">B296_00057144</name>
</gene>
<organism evidence="1 2">
    <name type="scientific">Ensete ventricosum</name>
    <name type="common">Abyssinian banana</name>
    <name type="synonym">Musa ensete</name>
    <dbReference type="NCBI Taxonomy" id="4639"/>
    <lineage>
        <taxon>Eukaryota</taxon>
        <taxon>Viridiplantae</taxon>
        <taxon>Streptophyta</taxon>
        <taxon>Embryophyta</taxon>
        <taxon>Tracheophyta</taxon>
        <taxon>Spermatophyta</taxon>
        <taxon>Magnoliopsida</taxon>
        <taxon>Liliopsida</taxon>
        <taxon>Zingiberales</taxon>
        <taxon>Musaceae</taxon>
        <taxon>Ensete</taxon>
    </lineage>
</organism>
<dbReference type="Proteomes" id="UP000287651">
    <property type="component" value="Unassembled WGS sequence"/>
</dbReference>
<evidence type="ECO:0000313" key="1">
    <source>
        <dbReference type="EMBL" id="RRT35578.1"/>
    </source>
</evidence>
<dbReference type="EMBL" id="AMZH03024836">
    <property type="protein sequence ID" value="RRT35578.1"/>
    <property type="molecule type" value="Genomic_DNA"/>
</dbReference>
<name>A0A426X801_ENSVE</name>
<proteinExistence type="predicted"/>
<reference evidence="1 2" key="1">
    <citation type="journal article" date="2014" name="Agronomy (Basel)">
        <title>A Draft Genome Sequence for Ensete ventricosum, the Drought-Tolerant Tree Against Hunger.</title>
        <authorList>
            <person name="Harrison J."/>
            <person name="Moore K.A."/>
            <person name="Paszkiewicz K."/>
            <person name="Jones T."/>
            <person name="Grant M."/>
            <person name="Ambacheew D."/>
            <person name="Muzemil S."/>
            <person name="Studholme D.J."/>
        </authorList>
    </citation>
    <scope>NUCLEOTIDE SEQUENCE [LARGE SCALE GENOMIC DNA]</scope>
</reference>
<accession>A0A426X801</accession>
<evidence type="ECO:0000313" key="2">
    <source>
        <dbReference type="Proteomes" id="UP000287651"/>
    </source>
</evidence>
<protein>
    <submittedName>
        <fullName evidence="1">Uncharacterized protein</fullName>
    </submittedName>
</protein>